<name>A7SRD4_NEMVE</name>
<dbReference type="PhylomeDB" id="A7SRD4"/>
<accession>A7SRD4</accession>
<comment type="caution">
    <text evidence="6">Lacks conserved residue(s) required for the propagation of feature annotation.</text>
</comment>
<comment type="similarity">
    <text evidence="1 6">Belongs to the peptidase M2 family.</text>
</comment>
<dbReference type="HOGENOM" id="CLU_1424829_0_0_1"/>
<keyword evidence="8" id="KW-1185">Reference proteome</keyword>
<dbReference type="PROSITE" id="PS52011">
    <property type="entry name" value="PEPTIDASE_M2"/>
    <property type="match status" value="1"/>
</dbReference>
<evidence type="ECO:0000256" key="3">
    <source>
        <dbReference type="ARBA" id="ARBA00023157"/>
    </source>
</evidence>
<dbReference type="GO" id="GO:0008241">
    <property type="term" value="F:peptidyl-dipeptidase activity"/>
    <property type="evidence" value="ECO:0007669"/>
    <property type="project" value="InterPro"/>
</dbReference>
<protein>
    <recommendedName>
        <fullName evidence="9">Angiotensin-converting enzyme</fullName>
    </recommendedName>
</protein>
<evidence type="ECO:0000256" key="6">
    <source>
        <dbReference type="PROSITE-ProRule" id="PRU01355"/>
    </source>
</evidence>
<dbReference type="Proteomes" id="UP000001593">
    <property type="component" value="Unassembled WGS sequence"/>
</dbReference>
<keyword evidence="3" id="KW-1015">Disulfide bond</keyword>
<dbReference type="InterPro" id="IPR001548">
    <property type="entry name" value="Peptidase_M2"/>
</dbReference>
<feature type="non-terminal residue" evidence="7">
    <location>
        <position position="1"/>
    </location>
</feature>
<dbReference type="GO" id="GO:0006508">
    <property type="term" value="P:proteolysis"/>
    <property type="evidence" value="ECO:0007669"/>
    <property type="project" value="InterPro"/>
</dbReference>
<feature type="binding site" evidence="5">
    <location>
        <position position="97"/>
    </location>
    <ligand>
        <name>chloride</name>
        <dbReference type="ChEBI" id="CHEBI:17996"/>
        <label>1</label>
    </ligand>
</feature>
<feature type="non-terminal residue" evidence="7">
    <location>
        <position position="191"/>
    </location>
</feature>
<dbReference type="SUPFAM" id="SSF55486">
    <property type="entry name" value="Metalloproteases ('zincins'), catalytic domain"/>
    <property type="match status" value="1"/>
</dbReference>
<sequence length="191" mass="22137">LAKRMQYSQRESEMTEIYSSAKVTNPAIGTNLSLNPQLTELMANSRNSPELLAAWRDWRQVTGPKMRPLFKDCVTLANQGAKDNGFQNMYEYQTHLYELPNLEEYIDGIWQELKVLYLELHAYVRQRLSEQYPHVLSSQAIPAHLLGNMWAQNWVNIYPLVEPYSGKPSLDVTKNLRQQNYTAVKMVELAE</sequence>
<evidence type="ECO:0000313" key="7">
    <source>
        <dbReference type="EMBL" id="EDO33733.1"/>
    </source>
</evidence>
<gene>
    <name evidence="7" type="ORF">NEMVEDRAFT_v1g14560</name>
</gene>
<dbReference type="PANTHER" id="PTHR10514:SF27">
    <property type="entry name" value="ANGIOTENSIN-CONVERTING ENZYME"/>
    <property type="match status" value="1"/>
</dbReference>
<dbReference type="eggNOG" id="KOG3690">
    <property type="taxonomic scope" value="Eukaryota"/>
</dbReference>
<keyword evidence="2" id="KW-0732">Signal</keyword>
<dbReference type="PANTHER" id="PTHR10514">
    <property type="entry name" value="ANGIOTENSIN-CONVERTING ENZYME"/>
    <property type="match status" value="1"/>
</dbReference>
<evidence type="ECO:0000256" key="4">
    <source>
        <dbReference type="ARBA" id="ARBA00023180"/>
    </source>
</evidence>
<evidence type="ECO:0000256" key="5">
    <source>
        <dbReference type="PIRSR" id="PIRSR601548-2"/>
    </source>
</evidence>
<dbReference type="Pfam" id="PF01401">
    <property type="entry name" value="Peptidase_M2"/>
    <property type="match status" value="1"/>
</dbReference>
<reference evidence="7 8" key="1">
    <citation type="journal article" date="2007" name="Science">
        <title>Sea anemone genome reveals ancestral eumetazoan gene repertoire and genomic organization.</title>
        <authorList>
            <person name="Putnam N.H."/>
            <person name="Srivastava M."/>
            <person name="Hellsten U."/>
            <person name="Dirks B."/>
            <person name="Chapman J."/>
            <person name="Salamov A."/>
            <person name="Terry A."/>
            <person name="Shapiro H."/>
            <person name="Lindquist E."/>
            <person name="Kapitonov V.V."/>
            <person name="Jurka J."/>
            <person name="Genikhovich G."/>
            <person name="Grigoriev I.V."/>
            <person name="Lucas S.M."/>
            <person name="Steele R.E."/>
            <person name="Finnerty J.R."/>
            <person name="Technau U."/>
            <person name="Martindale M.Q."/>
            <person name="Rokhsar D.S."/>
        </authorList>
    </citation>
    <scope>NUCLEOTIDE SEQUENCE [LARGE SCALE GENOMIC DNA]</scope>
    <source>
        <strain evidence="8">CH2 X CH6</strain>
    </source>
</reference>
<dbReference type="InParanoid" id="A7SRD4"/>
<dbReference type="GO" id="GO:0016020">
    <property type="term" value="C:membrane"/>
    <property type="evidence" value="ECO:0007669"/>
    <property type="project" value="InterPro"/>
</dbReference>
<dbReference type="EMBL" id="DS469760">
    <property type="protein sequence ID" value="EDO33733.1"/>
    <property type="molecule type" value="Genomic_DNA"/>
</dbReference>
<dbReference type="OMA" id="TTYHEMA"/>
<evidence type="ECO:0000313" key="8">
    <source>
        <dbReference type="Proteomes" id="UP000001593"/>
    </source>
</evidence>
<keyword evidence="4" id="KW-0325">Glycoprotein</keyword>
<dbReference type="AlphaFoldDB" id="A7SRD4"/>
<proteinExistence type="inferred from homology"/>
<evidence type="ECO:0008006" key="9">
    <source>
        <dbReference type="Google" id="ProtNLM"/>
    </source>
</evidence>
<evidence type="ECO:0000256" key="2">
    <source>
        <dbReference type="ARBA" id="ARBA00022729"/>
    </source>
</evidence>
<evidence type="ECO:0000256" key="1">
    <source>
        <dbReference type="ARBA" id="ARBA00008139"/>
    </source>
</evidence>
<organism evidence="7 8">
    <name type="scientific">Nematostella vectensis</name>
    <name type="common">Starlet sea anemone</name>
    <dbReference type="NCBI Taxonomy" id="45351"/>
    <lineage>
        <taxon>Eukaryota</taxon>
        <taxon>Metazoa</taxon>
        <taxon>Cnidaria</taxon>
        <taxon>Anthozoa</taxon>
        <taxon>Hexacorallia</taxon>
        <taxon>Actiniaria</taxon>
        <taxon>Edwardsiidae</taxon>
        <taxon>Nematostella</taxon>
    </lineage>
</organism>
<dbReference type="GO" id="GO:0008237">
    <property type="term" value="F:metallopeptidase activity"/>
    <property type="evidence" value="ECO:0007669"/>
    <property type="project" value="InterPro"/>
</dbReference>